<protein>
    <submittedName>
        <fullName evidence="5">Substrate-binding domain-containing protein</fullName>
    </submittedName>
</protein>
<accession>A0AAU7QGQ0</accession>
<evidence type="ECO:0000256" key="1">
    <source>
        <dbReference type="ARBA" id="ARBA00023015"/>
    </source>
</evidence>
<sequence>MPPGGGERPPGGLWTSEQRQAGFREAFAGAGILPDSVPVFLGDYSEESGRRAADQILSLPSRPSAVLCANDLMAIGFIRRCQELRVRVPEDISVAGFDDIPEARQLNPALTTVRQPGREMGRAAATLLLQHIGALAAGPAQQDFPTQLHIRGSVKLLTSADVSSK</sequence>
<dbReference type="SUPFAM" id="SSF53822">
    <property type="entry name" value="Periplasmic binding protein-like I"/>
    <property type="match status" value="1"/>
</dbReference>
<dbReference type="Gene3D" id="3.40.50.2300">
    <property type="match status" value="1"/>
</dbReference>
<keyword evidence="2" id="KW-0238">DNA-binding</keyword>
<evidence type="ECO:0000313" key="5">
    <source>
        <dbReference type="EMBL" id="XBS71817.1"/>
    </source>
</evidence>
<dbReference type="GO" id="GO:0003700">
    <property type="term" value="F:DNA-binding transcription factor activity"/>
    <property type="evidence" value="ECO:0007669"/>
    <property type="project" value="TreeGrafter"/>
</dbReference>
<proteinExistence type="predicted"/>
<dbReference type="PANTHER" id="PTHR30146">
    <property type="entry name" value="LACI-RELATED TRANSCRIPTIONAL REPRESSOR"/>
    <property type="match status" value="1"/>
</dbReference>
<dbReference type="Pfam" id="PF13377">
    <property type="entry name" value="Peripla_BP_3"/>
    <property type="match status" value="1"/>
</dbReference>
<dbReference type="CDD" id="cd06267">
    <property type="entry name" value="PBP1_LacI_sugar_binding-like"/>
    <property type="match status" value="1"/>
</dbReference>
<evidence type="ECO:0000256" key="3">
    <source>
        <dbReference type="ARBA" id="ARBA00023163"/>
    </source>
</evidence>
<dbReference type="PANTHER" id="PTHR30146:SF109">
    <property type="entry name" value="HTH-TYPE TRANSCRIPTIONAL REGULATOR GALS"/>
    <property type="match status" value="1"/>
</dbReference>
<keyword evidence="3" id="KW-0804">Transcription</keyword>
<dbReference type="AlphaFoldDB" id="A0AAU7QGQ0"/>
<dbReference type="GO" id="GO:0000976">
    <property type="term" value="F:transcription cis-regulatory region binding"/>
    <property type="evidence" value="ECO:0007669"/>
    <property type="project" value="TreeGrafter"/>
</dbReference>
<gene>
    <name evidence="5" type="ORF">ABK905_06025</name>
</gene>
<dbReference type="InterPro" id="IPR046335">
    <property type="entry name" value="LacI/GalR-like_sensor"/>
</dbReference>
<keyword evidence="1" id="KW-0805">Transcription regulation</keyword>
<evidence type="ECO:0000259" key="4">
    <source>
        <dbReference type="Pfam" id="PF13377"/>
    </source>
</evidence>
<reference evidence="5" key="1">
    <citation type="submission" date="2024-06" db="EMBL/GenBank/DDBJ databases">
        <authorList>
            <person name="Coelho C."/>
            <person name="Bento M."/>
            <person name="Garcia E."/>
            <person name="Camelo A."/>
            <person name="Brandao I."/>
            <person name="Espirito Santo C."/>
            <person name="Trovao J."/>
            <person name="Verissimo A."/>
            <person name="Costa J."/>
            <person name="Tiago I."/>
        </authorList>
    </citation>
    <scope>NUCLEOTIDE SEQUENCE</scope>
    <source>
        <strain evidence="5">KWT182</strain>
    </source>
</reference>
<dbReference type="InterPro" id="IPR028082">
    <property type="entry name" value="Peripla_BP_I"/>
</dbReference>
<name>A0AAU7QGQ0_9GAMM</name>
<evidence type="ECO:0000256" key="2">
    <source>
        <dbReference type="ARBA" id="ARBA00023125"/>
    </source>
</evidence>
<feature type="domain" description="Transcriptional regulator LacI/GalR-like sensor" evidence="4">
    <location>
        <begin position="9"/>
        <end position="154"/>
    </location>
</feature>
<dbReference type="EMBL" id="CP157947">
    <property type="protein sequence ID" value="XBS71817.1"/>
    <property type="molecule type" value="Genomic_DNA"/>
</dbReference>
<organism evidence="5">
    <name type="scientific">Acerihabitans sp. KWT182</name>
    <dbReference type="NCBI Taxonomy" id="3157919"/>
    <lineage>
        <taxon>Bacteria</taxon>
        <taxon>Pseudomonadati</taxon>
        <taxon>Pseudomonadota</taxon>
        <taxon>Gammaproteobacteria</taxon>
        <taxon>Enterobacterales</taxon>
        <taxon>Pectobacteriaceae</taxon>
        <taxon>Acerihabitans</taxon>
    </lineage>
</organism>